<organism evidence="1 2">
    <name type="scientific">Pseudomonas salomonii</name>
    <dbReference type="NCBI Taxonomy" id="191391"/>
    <lineage>
        <taxon>Bacteria</taxon>
        <taxon>Pseudomonadati</taxon>
        <taxon>Pseudomonadota</taxon>
        <taxon>Gammaproteobacteria</taxon>
        <taxon>Pseudomonadales</taxon>
        <taxon>Pseudomonadaceae</taxon>
        <taxon>Pseudomonas</taxon>
    </lineage>
</organism>
<gene>
    <name evidence="1" type="ORF">ALP97_200156</name>
</gene>
<name>A0A3M4QE37_9PSED</name>
<dbReference type="EMBL" id="RBRL01000208">
    <property type="protein sequence ID" value="RMQ88420.1"/>
    <property type="molecule type" value="Genomic_DNA"/>
</dbReference>
<evidence type="ECO:0000313" key="1">
    <source>
        <dbReference type="EMBL" id="RMQ88420.1"/>
    </source>
</evidence>
<evidence type="ECO:0000313" key="2">
    <source>
        <dbReference type="Proteomes" id="UP000277179"/>
    </source>
</evidence>
<sequence length="455" mass="51407">MSDFSPLSIFKSQAKQHGRQHDMKLSAAQESLARQAGFEEYHELVVVAQRTPTDARLMLAAFGVRDFKDAIHEDDVFSELDQELEQALSRAMAETNTSQFSISDSKVESAAYNEATGALTLGISIPYERQQDPERVYYGRAFFLQAVTELIRRDGKWSLGKDGFSITSSESDIAANRRALITNETRNMYQKDHSPHEKPIEKLNEDGKRVKNPNEITVNQHVIPQAHLKQWLGGEDLLTVIDKSSGKALKRAPKNSFVVARLWDQPTEQGMIKTNEDNYQQQLTLLAETGSIARSPWITEYFVMLAARAYFAAKERPLYDSIMEPPSWAPSQAELEEDEVEQVHDTVRIYRGAGNPHATARTVVSMALTSFFIRGRVLIEDTVWVPFTTTGEKFILPDSNVALYEKRFLALPVSPELVLLDEKLLAGLQEAGQLTPEYLNKRFLESSVRYYVAPK</sequence>
<dbReference type="RefSeq" id="WP_183144477.1">
    <property type="nucleotide sequence ID" value="NZ_RBRL01000208.1"/>
</dbReference>
<proteinExistence type="predicted"/>
<accession>A0A3M4QE37</accession>
<reference evidence="1 2" key="1">
    <citation type="submission" date="2018-08" db="EMBL/GenBank/DDBJ databases">
        <title>Recombination of ecologically and evolutionarily significant loci maintains genetic cohesion in the Pseudomonas syringae species complex.</title>
        <authorList>
            <person name="Dillon M."/>
            <person name="Thakur S."/>
            <person name="Almeida R.N.D."/>
            <person name="Weir B.S."/>
            <person name="Guttman D.S."/>
        </authorList>
    </citation>
    <scope>NUCLEOTIDE SEQUENCE [LARGE SCALE GENOMIC DNA]</scope>
    <source>
        <strain evidence="1 2">ICMP 11288</strain>
    </source>
</reference>
<dbReference type="Proteomes" id="UP000277179">
    <property type="component" value="Unassembled WGS sequence"/>
</dbReference>
<protein>
    <submittedName>
        <fullName evidence="1">Uncharacterized protein</fullName>
    </submittedName>
</protein>
<dbReference type="AlphaFoldDB" id="A0A3M4QE37"/>
<comment type="caution">
    <text evidence="1">The sequence shown here is derived from an EMBL/GenBank/DDBJ whole genome shotgun (WGS) entry which is preliminary data.</text>
</comment>